<keyword evidence="2" id="KW-1133">Transmembrane helix</keyword>
<protein>
    <submittedName>
        <fullName evidence="3">Uncharacterized protein</fullName>
    </submittedName>
</protein>
<proteinExistence type="predicted"/>
<keyword evidence="4" id="KW-1185">Reference proteome</keyword>
<evidence type="ECO:0000256" key="1">
    <source>
        <dbReference type="SAM" id="MobiDB-lite"/>
    </source>
</evidence>
<sequence length="421" mass="47526">MKTSWIEFHIDINVYRMEVTVKLLLVWIPFTITTVQQQPVLDPCPSFASSSSTANMCQSGVGEEDDNTGRIEVDSVALRVTTPEDNCVCQVYLLNQTDQYKVFMKYYTKSISGPDHINCSLAIDISISAELNKDESLETIQCTNRTSAIPIFLKQNEMLNFKSILIDGTLTSEYCFLIFRQSNGMTTYPSLHIKCSQVTTNKTSYSPIIKEDANWTLYVIIGASAGGFTSVIAIAVVTIYTWRKRNNSSGNDCNDKEQSQMKSVRDPDYDSEGLKRNILYQSREQCDITDGNYHTVELEERQEVDDTQNIDGDYISIDENFSSNSKYKSKPGIQLKYKTHVTKEELGYKVEHVTPGTGNDVEYTVVNKRDRLGENTEPTTSMNNEYAVVDKSGRQDKNLKPVTPENGSNVEYAVVEKNTQI</sequence>
<organism evidence="3 4">
    <name type="scientific">Mytilus edulis</name>
    <name type="common">Blue mussel</name>
    <dbReference type="NCBI Taxonomy" id="6550"/>
    <lineage>
        <taxon>Eukaryota</taxon>
        <taxon>Metazoa</taxon>
        <taxon>Spiralia</taxon>
        <taxon>Lophotrochozoa</taxon>
        <taxon>Mollusca</taxon>
        <taxon>Bivalvia</taxon>
        <taxon>Autobranchia</taxon>
        <taxon>Pteriomorphia</taxon>
        <taxon>Mytilida</taxon>
        <taxon>Mytiloidea</taxon>
        <taxon>Mytilidae</taxon>
        <taxon>Mytilinae</taxon>
        <taxon>Mytilus</taxon>
    </lineage>
</organism>
<dbReference type="AlphaFoldDB" id="A0A8S3TV29"/>
<gene>
    <name evidence="3" type="ORF">MEDL_50225</name>
</gene>
<accession>A0A8S3TV29</accession>
<keyword evidence="2" id="KW-0472">Membrane</keyword>
<dbReference type="OrthoDB" id="6144669at2759"/>
<feature type="region of interest" description="Disordered" evidence="1">
    <location>
        <begin position="248"/>
        <end position="268"/>
    </location>
</feature>
<name>A0A8S3TV29_MYTED</name>
<comment type="caution">
    <text evidence="3">The sequence shown here is derived from an EMBL/GenBank/DDBJ whole genome shotgun (WGS) entry which is preliminary data.</text>
</comment>
<keyword evidence="2" id="KW-0812">Transmembrane</keyword>
<feature type="transmembrane region" description="Helical" evidence="2">
    <location>
        <begin position="215"/>
        <end position="240"/>
    </location>
</feature>
<evidence type="ECO:0000313" key="4">
    <source>
        <dbReference type="Proteomes" id="UP000683360"/>
    </source>
</evidence>
<evidence type="ECO:0000256" key="2">
    <source>
        <dbReference type="SAM" id="Phobius"/>
    </source>
</evidence>
<dbReference type="EMBL" id="CAJPWZ010002405">
    <property type="protein sequence ID" value="CAG2237783.1"/>
    <property type="molecule type" value="Genomic_DNA"/>
</dbReference>
<dbReference type="Proteomes" id="UP000683360">
    <property type="component" value="Unassembled WGS sequence"/>
</dbReference>
<evidence type="ECO:0000313" key="3">
    <source>
        <dbReference type="EMBL" id="CAG2237783.1"/>
    </source>
</evidence>
<feature type="compositionally biased region" description="Basic and acidic residues" evidence="1">
    <location>
        <begin position="253"/>
        <end position="268"/>
    </location>
</feature>
<reference evidence="3" key="1">
    <citation type="submission" date="2021-03" db="EMBL/GenBank/DDBJ databases">
        <authorList>
            <person name="Bekaert M."/>
        </authorList>
    </citation>
    <scope>NUCLEOTIDE SEQUENCE</scope>
</reference>